<feature type="signal peptide" evidence="7">
    <location>
        <begin position="1"/>
        <end position="21"/>
    </location>
</feature>
<protein>
    <recommendedName>
        <fullName evidence="8">Fibronectin type-III domain-containing protein</fullName>
    </recommendedName>
</protein>
<proteinExistence type="predicted"/>
<feature type="domain" description="Fibronectin type-III" evidence="8">
    <location>
        <begin position="455"/>
        <end position="546"/>
    </location>
</feature>
<organism evidence="9 10">
    <name type="scientific">Porites evermanni</name>
    <dbReference type="NCBI Taxonomy" id="104178"/>
    <lineage>
        <taxon>Eukaryota</taxon>
        <taxon>Metazoa</taxon>
        <taxon>Cnidaria</taxon>
        <taxon>Anthozoa</taxon>
        <taxon>Hexacorallia</taxon>
        <taxon>Scleractinia</taxon>
        <taxon>Fungiina</taxon>
        <taxon>Poritidae</taxon>
        <taxon>Porites</taxon>
    </lineage>
</organism>
<accession>A0ABN8RN78</accession>
<evidence type="ECO:0000256" key="2">
    <source>
        <dbReference type="ARBA" id="ARBA00022737"/>
    </source>
</evidence>
<keyword evidence="5" id="KW-0325">Glycoprotein</keyword>
<dbReference type="Proteomes" id="UP001159427">
    <property type="component" value="Unassembled WGS sequence"/>
</dbReference>
<dbReference type="PROSITE" id="PS50853">
    <property type="entry name" value="FN3"/>
    <property type="match status" value="3"/>
</dbReference>
<feature type="domain" description="Fibronectin type-III" evidence="8">
    <location>
        <begin position="551"/>
        <end position="645"/>
    </location>
</feature>
<keyword evidence="6" id="KW-0812">Transmembrane</keyword>
<evidence type="ECO:0000259" key="8">
    <source>
        <dbReference type="PROSITE" id="PS50853"/>
    </source>
</evidence>
<dbReference type="InterPro" id="IPR050379">
    <property type="entry name" value="Type-I_Cytokine_Rcpt"/>
</dbReference>
<feature type="transmembrane region" description="Helical" evidence="6">
    <location>
        <begin position="1071"/>
        <end position="1092"/>
    </location>
</feature>
<dbReference type="InterPro" id="IPR013099">
    <property type="entry name" value="K_chnl_dom"/>
</dbReference>
<comment type="caution">
    <text evidence="9">The sequence shown here is derived from an EMBL/GenBank/DDBJ whole genome shotgun (WGS) entry which is preliminary data.</text>
</comment>
<feature type="non-terminal residue" evidence="9">
    <location>
        <position position="1"/>
    </location>
</feature>
<evidence type="ECO:0000256" key="7">
    <source>
        <dbReference type="SAM" id="SignalP"/>
    </source>
</evidence>
<evidence type="ECO:0000256" key="1">
    <source>
        <dbReference type="ARBA" id="ARBA00022729"/>
    </source>
</evidence>
<dbReference type="PANTHER" id="PTHR23036:SF151">
    <property type="entry name" value="FIBRONECTIN TYPE-III DOMAIN-CONTAINING PROTEIN"/>
    <property type="match status" value="1"/>
</dbReference>
<dbReference type="EMBL" id="CALNXI010001975">
    <property type="protein sequence ID" value="CAH3180692.1"/>
    <property type="molecule type" value="Genomic_DNA"/>
</dbReference>
<feature type="chain" id="PRO_5047440541" description="Fibronectin type-III domain-containing protein" evidence="7">
    <location>
        <begin position="22"/>
        <end position="1114"/>
    </location>
</feature>
<dbReference type="Pfam" id="PF00041">
    <property type="entry name" value="fn3"/>
    <property type="match status" value="3"/>
</dbReference>
<dbReference type="InterPro" id="IPR003961">
    <property type="entry name" value="FN3_dom"/>
</dbReference>
<keyword evidence="6" id="KW-0472">Membrane</keyword>
<dbReference type="PANTHER" id="PTHR23036">
    <property type="entry name" value="CYTOKINE RECEPTOR"/>
    <property type="match status" value="1"/>
</dbReference>
<dbReference type="SUPFAM" id="SSF81324">
    <property type="entry name" value="Voltage-gated potassium channels"/>
    <property type="match status" value="1"/>
</dbReference>
<dbReference type="Pfam" id="PF07885">
    <property type="entry name" value="Ion_trans_2"/>
    <property type="match status" value="1"/>
</dbReference>
<dbReference type="SUPFAM" id="SSF49265">
    <property type="entry name" value="Fibronectin type III"/>
    <property type="match status" value="2"/>
</dbReference>
<dbReference type="InterPro" id="IPR013783">
    <property type="entry name" value="Ig-like_fold"/>
</dbReference>
<keyword evidence="10" id="KW-1185">Reference proteome</keyword>
<keyword evidence="1 7" id="KW-0732">Signal</keyword>
<evidence type="ECO:0000256" key="5">
    <source>
        <dbReference type="ARBA" id="ARBA00023180"/>
    </source>
</evidence>
<reference evidence="9 10" key="1">
    <citation type="submission" date="2022-05" db="EMBL/GenBank/DDBJ databases">
        <authorList>
            <consortium name="Genoscope - CEA"/>
            <person name="William W."/>
        </authorList>
    </citation>
    <scope>NUCLEOTIDE SEQUENCE [LARGE SCALE GENOMIC DNA]</scope>
</reference>
<feature type="domain" description="Fibronectin type-III" evidence="8">
    <location>
        <begin position="650"/>
        <end position="754"/>
    </location>
</feature>
<evidence type="ECO:0000256" key="6">
    <source>
        <dbReference type="SAM" id="Phobius"/>
    </source>
</evidence>
<feature type="transmembrane region" description="Helical" evidence="6">
    <location>
        <begin position="870"/>
        <end position="898"/>
    </location>
</feature>
<dbReference type="SMART" id="SM00060">
    <property type="entry name" value="FN3"/>
    <property type="match status" value="3"/>
</dbReference>
<keyword evidence="3" id="KW-1015">Disulfide bond</keyword>
<evidence type="ECO:0000313" key="10">
    <source>
        <dbReference type="Proteomes" id="UP001159427"/>
    </source>
</evidence>
<feature type="transmembrane region" description="Helical" evidence="6">
    <location>
        <begin position="943"/>
        <end position="962"/>
    </location>
</feature>
<keyword evidence="6" id="KW-1133">Transmembrane helix</keyword>
<dbReference type="SUPFAM" id="SSF49899">
    <property type="entry name" value="Concanavalin A-like lectins/glucanases"/>
    <property type="match status" value="1"/>
</dbReference>
<dbReference type="InterPro" id="IPR013320">
    <property type="entry name" value="ConA-like_dom_sf"/>
</dbReference>
<evidence type="ECO:0000256" key="4">
    <source>
        <dbReference type="ARBA" id="ARBA00023170"/>
    </source>
</evidence>
<evidence type="ECO:0000256" key="3">
    <source>
        <dbReference type="ARBA" id="ARBA00023157"/>
    </source>
</evidence>
<evidence type="ECO:0000313" key="9">
    <source>
        <dbReference type="EMBL" id="CAH3180692.1"/>
    </source>
</evidence>
<name>A0ABN8RN78_9CNID</name>
<dbReference type="Gene3D" id="2.60.40.10">
    <property type="entry name" value="Immunoglobulins"/>
    <property type="match status" value="3"/>
</dbReference>
<dbReference type="Gene3D" id="2.60.120.200">
    <property type="match status" value="1"/>
</dbReference>
<dbReference type="InterPro" id="IPR036116">
    <property type="entry name" value="FN3_sf"/>
</dbReference>
<dbReference type="Gene3D" id="1.10.287.70">
    <property type="match status" value="1"/>
</dbReference>
<keyword evidence="4" id="KW-0675">Receptor</keyword>
<dbReference type="CDD" id="cd00063">
    <property type="entry name" value="FN3"/>
    <property type="match status" value="3"/>
</dbReference>
<gene>
    <name evidence="9" type="ORF">PEVE_00013071</name>
</gene>
<sequence length="1114" mass="124284">YFSLFSFLLLDSLCDPPCLRGQYCDEISGKCVCDVTKRDVQRCYERADLQAKLGEFCETAHPGENTYARFDYDVTNTNKKWRCYTRESLTGDRARFNGSPSRFYTHHSGLTAIVEDYPSLKLEALLLTAKHHFPFDDPKDVHTAKDNSLKWSGVFPRRTAGPKDYAVSTNGELRTIFLFNDTGCISDPELCVQGLTVSFWLKHSNKEAGQTFLFTGATETADSKGLRVFQYNSSLDHVAVELRQKTQTCLWIYSAPENIWSYFVLSFDASITIGTCSSLSFFFNGERQEPLYYDVESLVHAFVSPTAQVGDSSNGLPIASFDDLVIWYETFGDAVITQVYDCYKATFSTVKIKVEREVFTNQAASTFVDFERMESVTSSLISEIAALVGENNVSSVAVNKYEFTNIGTKTQSAYLTVVFDQRSGAALDPLRAGTVLPTNSWTVVDIQSDEDPVKPPENISVRVLGSSTVQLEWLPHPSPFVEAYFIQYIQVPLKDKVNFQHTNVTNPSVYLNGLTPLTNYSIALRTVTQCRNGSWSENLLVVTEQSGPSHPPVNVSGGRLSSTSLFIYWAPVPMQHRGGLILGYNVSFWTVGNDNSTNITFTTEREEITIKGLDKFTPYLVTVSAFNEFGDGVFSDPIEIWTDEDVPSLPPQELTAENHTSLSTIPVHWRPIPAQNVHGILRSYHVRVTPVKLADGTNLNREPKVVIVSNDTLSTVIDGLNRYTTYRIEVWGETIKGEGPVAITYAETCDCHKRLSTNWIFFPPYVDQASNRSTSSASIGGIIPPIIEDIVFTCCRSCKNHGKSYVNFGAQGLSENISYNDMVWCEHIYCFPPFFCRYKNIFKFIDLIESPGIAHVINTASYTEIGSHTLLAAILGVWPIASVTMVTVCLAGVVIWMLERNENAEQFKSSFIRGTGEGMWWSYISATTVGYGDRAPVTYSGRLFSVFWILMGLVSIASYASFRDVFSALESGKVKHALFDTYAIGSEKALFEGADHLEIHEIFDYSSTYGIVLGAESGVLQKCFNMFKKKNIRDIFEKIEGNIDSIKPGKDLAIEVSTGLFDISSPLFKTTLLYCSYALATAVSAGVIWEIWHCCKGSSRVKSEGNSFFLIQRA</sequence>
<keyword evidence="2" id="KW-0677">Repeat</keyword>